<dbReference type="SUPFAM" id="SSF49299">
    <property type="entry name" value="PKD domain"/>
    <property type="match status" value="2"/>
</dbReference>
<dbReference type="InterPro" id="IPR013783">
    <property type="entry name" value="Ig-like_fold"/>
</dbReference>
<dbReference type="PROSITE" id="PS50093">
    <property type="entry name" value="PKD"/>
    <property type="match status" value="2"/>
</dbReference>
<dbReference type="SUPFAM" id="SSF69322">
    <property type="entry name" value="Tricorn protease domain 2"/>
    <property type="match status" value="1"/>
</dbReference>
<dbReference type="CDD" id="cd00146">
    <property type="entry name" value="PKD"/>
    <property type="match status" value="2"/>
</dbReference>
<dbReference type="Proteomes" id="UP000634043">
    <property type="component" value="Unassembled WGS sequence"/>
</dbReference>
<accession>A0ABQ1VZ73</accession>
<dbReference type="InterPro" id="IPR026341">
    <property type="entry name" value="T9SS_type_B"/>
</dbReference>
<dbReference type="PANTHER" id="PTHR47197">
    <property type="entry name" value="PROTEIN NIRF"/>
    <property type="match status" value="1"/>
</dbReference>
<sequence length="672" mass="72623">MPNGSGLTKGEVQTSLQSSLIVPRPGSETLFYIFTTNPGHGPVEQGLFYAVVDMSRRSGLGDVIQKHVPLHNPVTGSLTAVQHANGNDYWVIAHEYDSGKYLAYLVTASGVQTSPVISELPSIQREYPGQMKAAPDGSRIVVPADAGAEISDFNTRTGKLSNPYVLQRNPNAWVSGLEFSPNSTLLYVANANQTIYQYDLNKNTWAEVEASKYQVGGWGFTNLIHDLQLAPDGRIYAAKGGGQGWGATYLGVISNPNGLRNQASFDEKGFPLVSPVDQRLPMFVTSFLADPAAISYTNHCFGEATVFRATGIGSREALLWNFGDPASGNANTSADLAATHTFSSPGTYTVSLQVTLGDQVRTHQVQVTIHAKPAVDLGPDINVCGGTDVTLDAGAGNDFTYLWSTGETTQKIAPTSAGSYWVEVSNGFCTARDEIRVTITTKPGLELGPDRTLCENTPVLLSAGGANQDYSVLWSTGQTTPDITVTKPGLYWVEVTNGVCRVRDEITINYTGLTDLSIAAANDTLSYQEPLYLEAVGTDLVSWNWDLGDGATSNTAKPIHQYAYAGTYNVKLHATNKNGCPAIAEKEIVVKPHLFIPNIFTPNNDGKNDSFRVEYNGRGAFDVQLYNRWGKQVYEAATKDFAWSGENFPAGVYFYLIKTETGTYKGSVTLVK</sequence>
<dbReference type="Pfam" id="PF18911">
    <property type="entry name" value="PKD_4"/>
    <property type="match status" value="2"/>
</dbReference>
<organism evidence="2 3">
    <name type="scientific">Pontibacter amylolyticus</name>
    <dbReference type="NCBI Taxonomy" id="1424080"/>
    <lineage>
        <taxon>Bacteria</taxon>
        <taxon>Pseudomonadati</taxon>
        <taxon>Bacteroidota</taxon>
        <taxon>Cytophagia</taxon>
        <taxon>Cytophagales</taxon>
        <taxon>Hymenobacteraceae</taxon>
        <taxon>Pontibacter</taxon>
    </lineage>
</organism>
<dbReference type="NCBIfam" id="TIGR04183">
    <property type="entry name" value="Por_Secre_tail"/>
    <property type="match status" value="1"/>
</dbReference>
<evidence type="ECO:0000313" key="3">
    <source>
        <dbReference type="Proteomes" id="UP000634043"/>
    </source>
</evidence>
<dbReference type="Pfam" id="PF13585">
    <property type="entry name" value="CHU_C"/>
    <property type="match status" value="1"/>
</dbReference>
<dbReference type="Gene3D" id="2.60.40.10">
    <property type="entry name" value="Immunoglobulins"/>
    <property type="match status" value="2"/>
</dbReference>
<comment type="caution">
    <text evidence="2">The sequence shown here is derived from an EMBL/GenBank/DDBJ whole genome shotgun (WGS) entry which is preliminary data.</text>
</comment>
<dbReference type="InterPro" id="IPR051200">
    <property type="entry name" value="Host-pathogen_enzymatic-act"/>
</dbReference>
<protein>
    <recommendedName>
        <fullName evidence="1">PKD domain-containing protein</fullName>
    </recommendedName>
</protein>
<gene>
    <name evidence="2" type="ORF">GCM10011323_05250</name>
</gene>
<dbReference type="RefSeq" id="WP_188499947.1">
    <property type="nucleotide sequence ID" value="NZ_BMFP01000001.1"/>
</dbReference>
<dbReference type="SMART" id="SM00089">
    <property type="entry name" value="PKD"/>
    <property type="match status" value="2"/>
</dbReference>
<feature type="domain" description="PKD" evidence="1">
    <location>
        <begin position="302"/>
        <end position="355"/>
    </location>
</feature>
<dbReference type="InterPro" id="IPR035986">
    <property type="entry name" value="PKD_dom_sf"/>
</dbReference>
<dbReference type="NCBIfam" id="TIGR04131">
    <property type="entry name" value="Bac_Flav_CTERM"/>
    <property type="match status" value="1"/>
</dbReference>
<keyword evidence="3" id="KW-1185">Reference proteome</keyword>
<dbReference type="PANTHER" id="PTHR47197:SF3">
    <property type="entry name" value="DIHYDRO-HEME D1 DEHYDROGENASE"/>
    <property type="match status" value="1"/>
</dbReference>
<dbReference type="InterPro" id="IPR015943">
    <property type="entry name" value="WD40/YVTN_repeat-like_dom_sf"/>
</dbReference>
<evidence type="ECO:0000313" key="2">
    <source>
        <dbReference type="EMBL" id="GGG03370.1"/>
    </source>
</evidence>
<reference evidence="3" key="1">
    <citation type="journal article" date="2019" name="Int. J. Syst. Evol. Microbiol.">
        <title>The Global Catalogue of Microorganisms (GCM) 10K type strain sequencing project: providing services to taxonomists for standard genome sequencing and annotation.</title>
        <authorList>
            <consortium name="The Broad Institute Genomics Platform"/>
            <consortium name="The Broad Institute Genome Sequencing Center for Infectious Disease"/>
            <person name="Wu L."/>
            <person name="Ma J."/>
        </authorList>
    </citation>
    <scope>NUCLEOTIDE SEQUENCE [LARGE SCALE GENOMIC DNA]</scope>
    <source>
        <strain evidence="3">CGMCC 1.12749</strain>
    </source>
</reference>
<evidence type="ECO:0000259" key="1">
    <source>
        <dbReference type="PROSITE" id="PS50093"/>
    </source>
</evidence>
<feature type="domain" description="PKD" evidence="1">
    <location>
        <begin position="534"/>
        <end position="590"/>
    </location>
</feature>
<name>A0ABQ1VZ73_9BACT</name>
<dbReference type="EMBL" id="BMFP01000001">
    <property type="protein sequence ID" value="GGG03370.1"/>
    <property type="molecule type" value="Genomic_DNA"/>
</dbReference>
<proteinExistence type="predicted"/>
<dbReference type="Gene3D" id="2.130.10.10">
    <property type="entry name" value="YVTN repeat-like/Quinoprotein amine dehydrogenase"/>
    <property type="match status" value="1"/>
</dbReference>
<dbReference type="InterPro" id="IPR022409">
    <property type="entry name" value="PKD/Chitinase_dom"/>
</dbReference>
<dbReference type="InterPro" id="IPR000601">
    <property type="entry name" value="PKD_dom"/>
</dbReference>
<dbReference type="InterPro" id="IPR026444">
    <property type="entry name" value="Secre_tail"/>
</dbReference>